<accession>G3HV14</accession>
<evidence type="ECO:0000313" key="3">
    <source>
        <dbReference type="Proteomes" id="UP000001075"/>
    </source>
</evidence>
<dbReference type="AlphaFoldDB" id="G3HV14"/>
<dbReference type="InParanoid" id="G3HV14"/>
<dbReference type="Proteomes" id="UP000001075">
    <property type="component" value="Unassembled WGS sequence"/>
</dbReference>
<name>G3HV14_CRIGR</name>
<organism evidence="2 3">
    <name type="scientific">Cricetulus griseus</name>
    <name type="common">Chinese hamster</name>
    <name type="synonym">Cricetulus barabensis griseus</name>
    <dbReference type="NCBI Taxonomy" id="10029"/>
    <lineage>
        <taxon>Eukaryota</taxon>
        <taxon>Metazoa</taxon>
        <taxon>Chordata</taxon>
        <taxon>Craniata</taxon>
        <taxon>Vertebrata</taxon>
        <taxon>Euteleostomi</taxon>
        <taxon>Mammalia</taxon>
        <taxon>Eutheria</taxon>
        <taxon>Euarchontoglires</taxon>
        <taxon>Glires</taxon>
        <taxon>Rodentia</taxon>
        <taxon>Myomorpha</taxon>
        <taxon>Muroidea</taxon>
        <taxon>Cricetidae</taxon>
        <taxon>Cricetinae</taxon>
        <taxon>Cricetulus</taxon>
    </lineage>
</organism>
<protein>
    <submittedName>
        <fullName evidence="2">Uncharacterized protein</fullName>
    </submittedName>
</protein>
<feature type="region of interest" description="Disordered" evidence="1">
    <location>
        <begin position="31"/>
        <end position="60"/>
    </location>
</feature>
<evidence type="ECO:0000313" key="2">
    <source>
        <dbReference type="EMBL" id="EGW07684.1"/>
    </source>
</evidence>
<dbReference type="EMBL" id="JH000759">
    <property type="protein sequence ID" value="EGW07684.1"/>
    <property type="molecule type" value="Genomic_DNA"/>
</dbReference>
<sequence length="60" mass="6320">MSSCPPLPTRLCFLLSMPGLAPHIHSLSVERLPSHPTTPALLSPSSQDASPHESDSDGCI</sequence>
<proteinExistence type="predicted"/>
<gene>
    <name evidence="2" type="ORF">I79_014787</name>
</gene>
<evidence type="ECO:0000256" key="1">
    <source>
        <dbReference type="SAM" id="MobiDB-lite"/>
    </source>
</evidence>
<feature type="compositionally biased region" description="Basic and acidic residues" evidence="1">
    <location>
        <begin position="50"/>
        <end position="60"/>
    </location>
</feature>
<reference evidence="3" key="1">
    <citation type="journal article" date="2011" name="Nat. Biotechnol.">
        <title>The genomic sequence of the Chinese hamster ovary (CHO)-K1 cell line.</title>
        <authorList>
            <person name="Xu X."/>
            <person name="Nagarajan H."/>
            <person name="Lewis N.E."/>
            <person name="Pan S."/>
            <person name="Cai Z."/>
            <person name="Liu X."/>
            <person name="Chen W."/>
            <person name="Xie M."/>
            <person name="Wang W."/>
            <person name="Hammond S."/>
            <person name="Andersen M.R."/>
            <person name="Neff N."/>
            <person name="Passarelli B."/>
            <person name="Koh W."/>
            <person name="Fan H.C."/>
            <person name="Wang J."/>
            <person name="Gui Y."/>
            <person name="Lee K.H."/>
            <person name="Betenbaugh M.J."/>
            <person name="Quake S.R."/>
            <person name="Famili I."/>
            <person name="Palsson B.O."/>
            <person name="Wang J."/>
        </authorList>
    </citation>
    <scope>NUCLEOTIDE SEQUENCE [LARGE SCALE GENOMIC DNA]</scope>
    <source>
        <strain evidence="3">CHO K1 cell line</strain>
    </source>
</reference>